<proteinExistence type="predicted"/>
<evidence type="ECO:0000313" key="3">
    <source>
        <dbReference type="Proteomes" id="UP000789342"/>
    </source>
</evidence>
<dbReference type="Proteomes" id="UP000789342">
    <property type="component" value="Unassembled WGS sequence"/>
</dbReference>
<evidence type="ECO:0000313" key="2">
    <source>
        <dbReference type="EMBL" id="CAG8729800.1"/>
    </source>
</evidence>
<comment type="caution">
    <text evidence="2">The sequence shown here is derived from an EMBL/GenBank/DDBJ whole genome shotgun (WGS) entry which is preliminary data.</text>
</comment>
<dbReference type="AlphaFoldDB" id="A0A9N9ICE2"/>
<sequence>EMIDDNSMQLDCGNKTTNAPTPECNDNQTSPQTDTSITSQ</sequence>
<feature type="region of interest" description="Disordered" evidence="1">
    <location>
        <begin position="1"/>
        <end position="40"/>
    </location>
</feature>
<protein>
    <submittedName>
        <fullName evidence="2">16032_t:CDS:1</fullName>
    </submittedName>
</protein>
<evidence type="ECO:0000256" key="1">
    <source>
        <dbReference type="SAM" id="MobiDB-lite"/>
    </source>
</evidence>
<organism evidence="2 3">
    <name type="scientific">Acaulospora morrowiae</name>
    <dbReference type="NCBI Taxonomy" id="94023"/>
    <lineage>
        <taxon>Eukaryota</taxon>
        <taxon>Fungi</taxon>
        <taxon>Fungi incertae sedis</taxon>
        <taxon>Mucoromycota</taxon>
        <taxon>Glomeromycotina</taxon>
        <taxon>Glomeromycetes</taxon>
        <taxon>Diversisporales</taxon>
        <taxon>Acaulosporaceae</taxon>
        <taxon>Acaulospora</taxon>
    </lineage>
</organism>
<keyword evidence="3" id="KW-1185">Reference proteome</keyword>
<feature type="non-terminal residue" evidence="2">
    <location>
        <position position="40"/>
    </location>
</feature>
<reference evidence="2" key="1">
    <citation type="submission" date="2021-06" db="EMBL/GenBank/DDBJ databases">
        <authorList>
            <person name="Kallberg Y."/>
            <person name="Tangrot J."/>
            <person name="Rosling A."/>
        </authorList>
    </citation>
    <scope>NUCLEOTIDE SEQUENCE</scope>
    <source>
        <strain evidence="2">CL551</strain>
    </source>
</reference>
<accession>A0A9N9ICE2</accession>
<gene>
    <name evidence="2" type="ORF">AMORRO_LOCUS13932</name>
</gene>
<dbReference type="EMBL" id="CAJVPV010025752">
    <property type="protein sequence ID" value="CAG8729800.1"/>
    <property type="molecule type" value="Genomic_DNA"/>
</dbReference>
<feature type="non-terminal residue" evidence="2">
    <location>
        <position position="1"/>
    </location>
</feature>
<name>A0A9N9ICE2_9GLOM</name>